<name>A0A246JUV1_9SPHN</name>
<feature type="signal peptide" evidence="1">
    <location>
        <begin position="1"/>
        <end position="25"/>
    </location>
</feature>
<evidence type="ECO:0000256" key="1">
    <source>
        <dbReference type="SAM" id="SignalP"/>
    </source>
</evidence>
<dbReference type="AlphaFoldDB" id="A0A246JUV1"/>
<dbReference type="RefSeq" id="WP_088440705.1">
    <property type="nucleotide sequence ID" value="NZ_BMMC01000003.1"/>
</dbReference>
<dbReference type="EMBL" id="NISK01000002">
    <property type="protein sequence ID" value="OWQ96850.1"/>
    <property type="molecule type" value="Genomic_DNA"/>
</dbReference>
<feature type="chain" id="PRO_5012015339" description="Preprotein translocase subunit YajC" evidence="1">
    <location>
        <begin position="26"/>
        <end position="191"/>
    </location>
</feature>
<evidence type="ECO:0008006" key="4">
    <source>
        <dbReference type="Google" id="ProtNLM"/>
    </source>
</evidence>
<dbReference type="Proteomes" id="UP000197361">
    <property type="component" value="Unassembled WGS sequence"/>
</dbReference>
<proteinExistence type="predicted"/>
<organism evidence="2 3">
    <name type="scientific">Sphingopyxis bauzanensis</name>
    <dbReference type="NCBI Taxonomy" id="651663"/>
    <lineage>
        <taxon>Bacteria</taxon>
        <taxon>Pseudomonadati</taxon>
        <taxon>Pseudomonadota</taxon>
        <taxon>Alphaproteobacteria</taxon>
        <taxon>Sphingomonadales</taxon>
        <taxon>Sphingomonadaceae</taxon>
        <taxon>Sphingopyxis</taxon>
    </lineage>
</organism>
<protein>
    <recommendedName>
        <fullName evidence="4">Preprotein translocase subunit YajC</fullName>
    </recommendedName>
</protein>
<sequence length="191" mass="18357">MKKPFGFIASLCLAGAVVYAGPALAVQANPAPTPAPAPTASLTPGTNVHDSAGEVVGKIAQVEGGKVAVAVGDRGIVVPANAFVQTPKGPALNVTKAKLLASVAQAAKENDAAVGAALKVGADVRSAGGSAVLGQVKAVAADSALLTTGAGDVTVPRSVLFVSNAGLATTLSAQQFATAVAQSKAAAAPAN</sequence>
<keyword evidence="1" id="KW-0732">Signal</keyword>
<evidence type="ECO:0000313" key="2">
    <source>
        <dbReference type="EMBL" id="OWQ96850.1"/>
    </source>
</evidence>
<keyword evidence="3" id="KW-1185">Reference proteome</keyword>
<gene>
    <name evidence="2" type="ORF">CDQ92_06935</name>
</gene>
<accession>A0A246JUV1</accession>
<reference evidence="2 3" key="1">
    <citation type="journal article" date="2010" name="Int. J. Syst. Evol. Microbiol.">
        <title>Sphingopyxis bauzanensis sp. nov., a psychrophilic bacterium isolated from soil.</title>
        <authorList>
            <person name="Zhang D.C."/>
            <person name="Liu H.C."/>
            <person name="Xin Y.H."/>
            <person name="Zhou Y.G."/>
            <person name="Schinner F."/>
            <person name="Margesin R."/>
        </authorList>
    </citation>
    <scope>NUCLEOTIDE SEQUENCE [LARGE SCALE GENOMIC DNA]</scope>
    <source>
        <strain evidence="2 3">DSM 22271</strain>
    </source>
</reference>
<evidence type="ECO:0000313" key="3">
    <source>
        <dbReference type="Proteomes" id="UP000197361"/>
    </source>
</evidence>
<dbReference type="OrthoDB" id="7449186at2"/>
<comment type="caution">
    <text evidence="2">The sequence shown here is derived from an EMBL/GenBank/DDBJ whole genome shotgun (WGS) entry which is preliminary data.</text>
</comment>